<feature type="coiled-coil region" evidence="8">
    <location>
        <begin position="63"/>
        <end position="111"/>
    </location>
</feature>
<evidence type="ECO:0000256" key="8">
    <source>
        <dbReference type="SAM" id="Coils"/>
    </source>
</evidence>
<dbReference type="Pfam" id="PF12037">
    <property type="entry name" value="ATAD3_N"/>
    <property type="match status" value="1"/>
</dbReference>
<dbReference type="GO" id="GO:0007005">
    <property type="term" value="P:mitochondrion organization"/>
    <property type="evidence" value="ECO:0007669"/>
    <property type="project" value="TreeGrafter"/>
</dbReference>
<evidence type="ECO:0000256" key="6">
    <source>
        <dbReference type="ARBA" id="ARBA00023128"/>
    </source>
</evidence>
<evidence type="ECO:0000256" key="1">
    <source>
        <dbReference type="ARBA" id="ARBA00004325"/>
    </source>
</evidence>
<evidence type="ECO:0000256" key="5">
    <source>
        <dbReference type="ARBA" id="ARBA00023054"/>
    </source>
</evidence>
<evidence type="ECO:0000256" key="3">
    <source>
        <dbReference type="ARBA" id="ARBA00022792"/>
    </source>
</evidence>
<evidence type="ECO:0000256" key="9">
    <source>
        <dbReference type="SAM" id="MobiDB-lite"/>
    </source>
</evidence>
<comment type="subcellular location">
    <subcellularLocation>
        <location evidence="1">Mitochondrion membrane</location>
    </subcellularLocation>
</comment>
<evidence type="ECO:0000259" key="10">
    <source>
        <dbReference type="Pfam" id="PF12037"/>
    </source>
</evidence>
<dbReference type="AlphaFoldDB" id="A0A0M3IVW6"/>
<keyword evidence="4" id="KW-0067">ATP-binding</keyword>
<keyword evidence="6" id="KW-0496">Mitochondrion</keyword>
<keyword evidence="5 8" id="KW-0175">Coiled coil</keyword>
<proteinExistence type="predicted"/>
<organism evidence="11 12">
    <name type="scientific">Ascaris lumbricoides</name>
    <name type="common">Giant roundworm</name>
    <dbReference type="NCBI Taxonomy" id="6252"/>
    <lineage>
        <taxon>Eukaryota</taxon>
        <taxon>Metazoa</taxon>
        <taxon>Ecdysozoa</taxon>
        <taxon>Nematoda</taxon>
        <taxon>Chromadorea</taxon>
        <taxon>Rhabditida</taxon>
        <taxon>Spirurina</taxon>
        <taxon>Ascaridomorpha</taxon>
        <taxon>Ascaridoidea</taxon>
        <taxon>Ascarididae</taxon>
        <taxon>Ascaris</taxon>
    </lineage>
</organism>
<feature type="region of interest" description="Disordered" evidence="9">
    <location>
        <begin position="1"/>
        <end position="53"/>
    </location>
</feature>
<evidence type="ECO:0000256" key="2">
    <source>
        <dbReference type="ARBA" id="ARBA00022741"/>
    </source>
</evidence>
<keyword evidence="11" id="KW-1185">Reference proteome</keyword>
<dbReference type="Proteomes" id="UP000036681">
    <property type="component" value="Unplaced"/>
</dbReference>
<evidence type="ECO:0000313" key="11">
    <source>
        <dbReference type="Proteomes" id="UP000036681"/>
    </source>
</evidence>
<dbReference type="GO" id="GO:0005524">
    <property type="term" value="F:ATP binding"/>
    <property type="evidence" value="ECO:0007669"/>
    <property type="project" value="UniProtKB-KW"/>
</dbReference>
<dbReference type="InterPro" id="IPR021911">
    <property type="entry name" value="ATAD3_N"/>
</dbReference>
<dbReference type="WBParaSite" id="ALUE_0002289401-mRNA-1">
    <property type="protein sequence ID" value="ALUE_0002289401-mRNA-1"/>
    <property type="gene ID" value="ALUE_0002289401"/>
</dbReference>
<evidence type="ECO:0000313" key="12">
    <source>
        <dbReference type="WBParaSite" id="ALUE_0002289401-mRNA-1"/>
    </source>
</evidence>
<keyword evidence="3" id="KW-0999">Mitochondrion inner membrane</keyword>
<dbReference type="PANTHER" id="PTHR23075:SF0">
    <property type="entry name" value="ATPASE FAMILY AAA DOMAIN-CONTAINING PROTEIN 3"/>
    <property type="match status" value="1"/>
</dbReference>
<reference evidence="12" key="1">
    <citation type="submission" date="2017-02" db="UniProtKB">
        <authorList>
            <consortium name="WormBaseParasite"/>
        </authorList>
    </citation>
    <scope>IDENTIFICATION</scope>
</reference>
<keyword evidence="2" id="KW-0547">Nucleotide-binding</keyword>
<protein>
    <submittedName>
        <fullName evidence="12">ATAD3_N domain-containing protein</fullName>
    </submittedName>
</protein>
<feature type="domain" description="ATPase family AAA" evidence="10">
    <location>
        <begin position="39"/>
        <end position="132"/>
    </location>
</feature>
<name>A0A0M3IVW6_ASCLU</name>
<sequence>MSWLFGMNRQQPPPMPPDFGAPSGAPQGEGDNKSGQGGDGARPPRDQGSKMAYSFDSTALERAAKAARELERFSNAKEALELSRLQEITKQKEVEAQTKQLEAQIQAMKSDQVRIAEEERRKSLIEETKHARAVCLHS</sequence>
<dbReference type="GO" id="GO:0008270">
    <property type="term" value="F:zinc ion binding"/>
    <property type="evidence" value="ECO:0007669"/>
    <property type="project" value="TreeGrafter"/>
</dbReference>
<accession>A0A0M3IVW6</accession>
<keyword evidence="7" id="KW-0472">Membrane</keyword>
<evidence type="ECO:0000256" key="4">
    <source>
        <dbReference type="ARBA" id="ARBA00022840"/>
    </source>
</evidence>
<dbReference type="PANTHER" id="PTHR23075">
    <property type="entry name" value="PUTATIVE ATP-ASE"/>
    <property type="match status" value="1"/>
</dbReference>
<dbReference type="GO" id="GO:0031966">
    <property type="term" value="C:mitochondrial membrane"/>
    <property type="evidence" value="ECO:0007669"/>
    <property type="project" value="UniProtKB-SubCell"/>
</dbReference>
<evidence type="ECO:0000256" key="7">
    <source>
        <dbReference type="ARBA" id="ARBA00023136"/>
    </source>
</evidence>